<dbReference type="Pfam" id="PF00923">
    <property type="entry name" value="TAL_FSA"/>
    <property type="match status" value="1"/>
</dbReference>
<dbReference type="GO" id="GO:0005975">
    <property type="term" value="P:carbohydrate metabolic process"/>
    <property type="evidence" value="ECO:0007669"/>
    <property type="project" value="InterPro"/>
</dbReference>
<evidence type="ECO:0000256" key="1">
    <source>
        <dbReference type="ARBA" id="ARBA00004496"/>
    </source>
</evidence>
<dbReference type="FunFam" id="3.20.20.70:FF:000018">
    <property type="entry name" value="Probable transaldolase"/>
    <property type="match status" value="1"/>
</dbReference>
<gene>
    <name evidence="6" type="ORF">DET48_10771</name>
</gene>
<comment type="subcellular location">
    <subcellularLocation>
        <location evidence="1">Cytoplasm</location>
    </subcellularLocation>
</comment>
<dbReference type="InterPro" id="IPR001585">
    <property type="entry name" value="TAL/FSA"/>
</dbReference>
<dbReference type="InterPro" id="IPR018225">
    <property type="entry name" value="Transaldolase_AS"/>
</dbReference>
<evidence type="ECO:0000313" key="6">
    <source>
        <dbReference type="EMBL" id="RAS65359.1"/>
    </source>
</evidence>
<protein>
    <submittedName>
        <fullName evidence="6">Fructose 6-phosphate aldolase</fullName>
    </submittedName>
</protein>
<dbReference type="Gene3D" id="3.20.20.70">
    <property type="entry name" value="Aldolase class I"/>
    <property type="match status" value="1"/>
</dbReference>
<dbReference type="NCBIfam" id="NF009296">
    <property type="entry name" value="PRK12653.1"/>
    <property type="match status" value="1"/>
</dbReference>
<dbReference type="PANTHER" id="PTHR10683">
    <property type="entry name" value="TRANSALDOLASE"/>
    <property type="match status" value="1"/>
</dbReference>
<dbReference type="GO" id="GO:0005737">
    <property type="term" value="C:cytoplasm"/>
    <property type="evidence" value="ECO:0007669"/>
    <property type="project" value="UniProtKB-SubCell"/>
</dbReference>
<dbReference type="SUPFAM" id="SSF51569">
    <property type="entry name" value="Aldolase"/>
    <property type="match status" value="1"/>
</dbReference>
<evidence type="ECO:0000256" key="4">
    <source>
        <dbReference type="ARBA" id="ARBA00023270"/>
    </source>
</evidence>
<dbReference type="Proteomes" id="UP000248729">
    <property type="component" value="Unassembled WGS sequence"/>
</dbReference>
<dbReference type="PROSITE" id="PS01054">
    <property type="entry name" value="TRANSALDOLASE_1"/>
    <property type="match status" value="1"/>
</dbReference>
<evidence type="ECO:0000313" key="7">
    <source>
        <dbReference type="Proteomes" id="UP000248729"/>
    </source>
</evidence>
<dbReference type="GO" id="GO:0097023">
    <property type="term" value="F:fructose 6-phosphate aldolase activity"/>
    <property type="evidence" value="ECO:0007669"/>
    <property type="project" value="RHEA"/>
</dbReference>
<comment type="caution">
    <text evidence="6">The sequence shown here is derived from an EMBL/GenBank/DDBJ whole genome shotgun (WGS) entry which is preliminary data.</text>
</comment>
<dbReference type="PANTHER" id="PTHR10683:SF40">
    <property type="entry name" value="FRUCTOSE-6-PHOSPHATE ALDOLASE 1-RELATED"/>
    <property type="match status" value="1"/>
</dbReference>
<organism evidence="6 7">
    <name type="scientific">Vibrio diazotrophicus</name>
    <dbReference type="NCBI Taxonomy" id="685"/>
    <lineage>
        <taxon>Bacteria</taxon>
        <taxon>Pseudomonadati</taxon>
        <taxon>Pseudomonadota</taxon>
        <taxon>Gammaproteobacteria</taxon>
        <taxon>Vibrionales</taxon>
        <taxon>Vibrionaceae</taxon>
        <taxon>Vibrio</taxon>
    </lineage>
</organism>
<comment type="similarity">
    <text evidence="2">Belongs to the transaldolase family. Type 3A subfamily.</text>
</comment>
<reference evidence="6 7" key="1">
    <citation type="submission" date="2018-06" db="EMBL/GenBank/DDBJ databases">
        <title>Freshwater and sediment microbial communities from various areas in North America, analyzing microbe dynamics in response to fracking.</title>
        <authorList>
            <person name="Lamendella R."/>
        </authorList>
    </citation>
    <scope>NUCLEOTIDE SEQUENCE [LARGE SCALE GENOMIC DNA]</scope>
    <source>
        <strain evidence="6 7">99A</strain>
    </source>
</reference>
<keyword evidence="3" id="KW-0963">Cytoplasm</keyword>
<proteinExistence type="inferred from homology"/>
<evidence type="ECO:0000256" key="5">
    <source>
        <dbReference type="ARBA" id="ARBA00048809"/>
    </source>
</evidence>
<dbReference type="InterPro" id="IPR013785">
    <property type="entry name" value="Aldolase_TIM"/>
</dbReference>
<keyword evidence="4" id="KW-0704">Schiff base</keyword>
<name>A0A329EI47_VIBDI</name>
<comment type="catalytic activity">
    <reaction evidence="5">
        <text>beta-D-fructose 6-phosphate = dihydroxyacetone + D-glyceraldehyde 3-phosphate</text>
        <dbReference type="Rhea" id="RHEA:28002"/>
        <dbReference type="ChEBI" id="CHEBI:16016"/>
        <dbReference type="ChEBI" id="CHEBI:57634"/>
        <dbReference type="ChEBI" id="CHEBI:59776"/>
    </reaction>
</comment>
<accession>A0A329EI47</accession>
<dbReference type="EMBL" id="QLTR01000007">
    <property type="protein sequence ID" value="RAS65359.1"/>
    <property type="molecule type" value="Genomic_DNA"/>
</dbReference>
<evidence type="ECO:0000256" key="2">
    <source>
        <dbReference type="ARBA" id="ARBA00005763"/>
    </source>
</evidence>
<sequence length="257" mass="28138">MKVTLIKIKGWIGSVLYSYGNDETEISNRERNIMIELYLDTADVEQTKRFNQCLPLKGITTNPSILAKSNQGLKKTLQGMQQALGGTPRFHAQVVSSTAQEMLEEARQINELPYDMVVKVPATEVGLTAIKLMKKEGIQVLATAIYSAQQGFLAALCGADYLAPYVNRIDAMNGNGVEVVADLQLLLDQNQLPAKILAASFKNTQQAMEVMKLGIEAITLPVDVAAAMFAHPAVAPAVEQFDKDWKEAFGDKLSFES</sequence>
<dbReference type="GO" id="GO:0042182">
    <property type="term" value="P:ketone catabolic process"/>
    <property type="evidence" value="ECO:0007669"/>
    <property type="project" value="UniProtKB-ARBA"/>
</dbReference>
<dbReference type="InterPro" id="IPR033919">
    <property type="entry name" value="TSA/FSA_arc/bac"/>
</dbReference>
<dbReference type="CDD" id="cd00956">
    <property type="entry name" value="Transaldolase_FSA"/>
    <property type="match status" value="1"/>
</dbReference>
<evidence type="ECO:0000256" key="3">
    <source>
        <dbReference type="ARBA" id="ARBA00022490"/>
    </source>
</evidence>
<dbReference type="AlphaFoldDB" id="A0A329EI47"/>